<organism evidence="3 4">
    <name type="scientific">Lachancea fermentati</name>
    <name type="common">Zygosaccharomyces fermentati</name>
    <dbReference type="NCBI Taxonomy" id="4955"/>
    <lineage>
        <taxon>Eukaryota</taxon>
        <taxon>Fungi</taxon>
        <taxon>Dikarya</taxon>
        <taxon>Ascomycota</taxon>
        <taxon>Saccharomycotina</taxon>
        <taxon>Saccharomycetes</taxon>
        <taxon>Saccharomycetales</taxon>
        <taxon>Saccharomycetaceae</taxon>
        <taxon>Lachancea</taxon>
    </lineage>
</organism>
<feature type="transmembrane region" description="Helical" evidence="2">
    <location>
        <begin position="64"/>
        <end position="85"/>
    </location>
</feature>
<dbReference type="EMBL" id="LT598490">
    <property type="protein sequence ID" value="SCW02597.1"/>
    <property type="molecule type" value="Genomic_DNA"/>
</dbReference>
<gene>
    <name evidence="3" type="ORF">LAFE_0F10088G</name>
</gene>
<sequence>MPKIDGSSWVSGTTSLISILWYYVSKLVKGAFSLCGAAAEALFKSTIQPLIKVLTLFFWSPAQILLKNLFRIILMPTNLPLLFFYDTTLDDIKKVNFHMAIVTVTTCIQYFITLLIIGVFFGVYCGISLGLIHRFARIPDRYIDLPQGIFNRVLSPFKQKDAITPPIKYTYENDIPTPSTISLGNRSFHTQRRISRSSRGSVSNAVSHLPHDFFQPKTPSMQQEKRRPDPVRISPLSMEIDDSSETTSISSNMWDYTENLPETLRTDVTGGTYQIPRSFTSGRDSSSLLASKAVKRGV</sequence>
<evidence type="ECO:0000313" key="4">
    <source>
        <dbReference type="Proteomes" id="UP000190831"/>
    </source>
</evidence>
<evidence type="ECO:0000313" key="3">
    <source>
        <dbReference type="EMBL" id="SCW02597.1"/>
    </source>
</evidence>
<name>A0A1G4MFR1_LACFM</name>
<keyword evidence="2" id="KW-0472">Membrane</keyword>
<accession>A0A1G4MFR1</accession>
<keyword evidence="4" id="KW-1185">Reference proteome</keyword>
<proteinExistence type="predicted"/>
<dbReference type="OMA" id="YENDIPT"/>
<dbReference type="STRING" id="4955.A0A1G4MFR1"/>
<reference evidence="4" key="1">
    <citation type="submission" date="2016-03" db="EMBL/GenBank/DDBJ databases">
        <authorList>
            <person name="Devillers H."/>
        </authorList>
    </citation>
    <scope>NUCLEOTIDE SEQUENCE [LARGE SCALE GENOMIC DNA]</scope>
</reference>
<evidence type="ECO:0000256" key="1">
    <source>
        <dbReference type="SAM" id="MobiDB-lite"/>
    </source>
</evidence>
<feature type="region of interest" description="Disordered" evidence="1">
    <location>
        <begin position="193"/>
        <end position="254"/>
    </location>
</feature>
<feature type="transmembrane region" description="Helical" evidence="2">
    <location>
        <begin position="20"/>
        <end position="43"/>
    </location>
</feature>
<protein>
    <submittedName>
        <fullName evidence="3">LAFE_0F10088g1_1</fullName>
    </submittedName>
</protein>
<dbReference type="OrthoDB" id="4033001at2759"/>
<evidence type="ECO:0000256" key="2">
    <source>
        <dbReference type="SAM" id="Phobius"/>
    </source>
</evidence>
<dbReference type="Proteomes" id="UP000190831">
    <property type="component" value="Chromosome F"/>
</dbReference>
<feature type="transmembrane region" description="Helical" evidence="2">
    <location>
        <begin position="97"/>
        <end position="127"/>
    </location>
</feature>
<dbReference type="AlphaFoldDB" id="A0A1G4MFR1"/>
<keyword evidence="2" id="KW-1133">Transmembrane helix</keyword>
<keyword evidence="2" id="KW-0812">Transmembrane</keyword>